<dbReference type="PRINTS" id="PR01217">
    <property type="entry name" value="PRICHEXTENSN"/>
</dbReference>
<evidence type="ECO:0000256" key="2">
    <source>
        <dbReference type="SAM" id="SignalP"/>
    </source>
</evidence>
<dbReference type="KEGG" id="tan:TA05565"/>
<evidence type="ECO:0000313" key="4">
    <source>
        <dbReference type="Proteomes" id="UP000001950"/>
    </source>
</evidence>
<dbReference type="AlphaFoldDB" id="Q4UAT3"/>
<dbReference type="VEuPathDB" id="PiroplasmaDB:TA05565"/>
<dbReference type="RefSeq" id="XP_955544.1">
    <property type="nucleotide sequence ID" value="XM_950451.1"/>
</dbReference>
<gene>
    <name evidence="3" type="ORF">TA05565</name>
</gene>
<organism evidence="3 4">
    <name type="scientific">Theileria annulata</name>
    <dbReference type="NCBI Taxonomy" id="5874"/>
    <lineage>
        <taxon>Eukaryota</taxon>
        <taxon>Sar</taxon>
        <taxon>Alveolata</taxon>
        <taxon>Apicomplexa</taxon>
        <taxon>Aconoidasida</taxon>
        <taxon>Piroplasmida</taxon>
        <taxon>Theileriidae</taxon>
        <taxon>Theileria</taxon>
    </lineage>
</organism>
<keyword evidence="2" id="KW-0732">Signal</keyword>
<protein>
    <submittedName>
        <fullName evidence="3">Theileria-specific sub-telomeric protein, SVSP family, putative</fullName>
    </submittedName>
</protein>
<feature type="region of interest" description="Disordered" evidence="1">
    <location>
        <begin position="80"/>
        <end position="272"/>
    </location>
</feature>
<evidence type="ECO:0000313" key="3">
    <source>
        <dbReference type="EMBL" id="CAI76068.1"/>
    </source>
</evidence>
<feature type="chain" id="PRO_5004244919" evidence="2">
    <location>
        <begin position="22"/>
        <end position="570"/>
    </location>
</feature>
<dbReference type="eggNOG" id="ENOG502RT01">
    <property type="taxonomic scope" value="Eukaryota"/>
</dbReference>
<dbReference type="InParanoid" id="Q4UAT3"/>
<feature type="compositionally biased region" description="Low complexity" evidence="1">
    <location>
        <begin position="106"/>
        <end position="118"/>
    </location>
</feature>
<feature type="compositionally biased region" description="Low complexity" evidence="1">
    <location>
        <begin position="310"/>
        <end position="321"/>
    </location>
</feature>
<feature type="signal peptide" evidence="2">
    <location>
        <begin position="1"/>
        <end position="21"/>
    </location>
</feature>
<feature type="region of interest" description="Disordered" evidence="1">
    <location>
        <begin position="302"/>
        <end position="342"/>
    </location>
</feature>
<feature type="compositionally biased region" description="Pro residues" evidence="1">
    <location>
        <begin position="87"/>
        <end position="102"/>
    </location>
</feature>
<feature type="compositionally biased region" description="Pro residues" evidence="1">
    <location>
        <begin position="243"/>
        <end position="267"/>
    </location>
</feature>
<sequence length="570" mass="65844">MSKCITYTYIIILILIKCVYSADKQHTSVDTEDEDNNFDTVVRELESLVTEDDKTAGDTVISDNLMQHGLGHIISQPIYVPEQPDQPTQPTPTQPEQLPPEQPHAYEPGYYTEPYQQYQPPPAQPDYEEVSAGYDPFHYPTAPEKSPQEDKQPIHYHGPTQPIPQPRQPQQPHQPQKIYQPPYQPPYQYYQAYIPTQPIPSQPPYQPGYPIPYQPIQPPPGQFRPQPQPRPQIRQPISIHPQQPKPPYQPTRPIGIPTPKPTQPSYPPKQSIPEGVYKIPVQLGPSGLPKPTHLGTSIQDYQSRPLIKTGPDLLGPRPGLPKSHPQSKDGLLGPAPGPLRYPSDIMAQKREIETPLNETSELAEIINRCKKIKFMKKNEEGNLVELDTKDYMISFINENITRYKFNVEVAGIKYDGEMVYQHNPMHPYPNKITFNKKYIAFFVQLNRVFIMFKYKNGIWKIKLNKIPSTLRLYRTVEGNYVELNDNNYHVDLCMAGFIKFIFKNGIKCTKIMVKNQVVWEQRDNDELCPLEVCISKTMRFYVYFERYVMVFDRVSGIYTHVDLKPRIPLR</sequence>
<proteinExistence type="predicted"/>
<feature type="compositionally biased region" description="Low complexity" evidence="1">
    <location>
        <begin position="170"/>
        <end position="196"/>
    </location>
</feature>
<dbReference type="Proteomes" id="UP000001950">
    <property type="component" value="Chromosome 3"/>
</dbReference>
<accession>Q4UAT3</accession>
<dbReference type="EMBL" id="CR940352">
    <property type="protein sequence ID" value="CAI76068.1"/>
    <property type="molecule type" value="Genomic_DNA"/>
</dbReference>
<feature type="compositionally biased region" description="Low complexity" evidence="1">
    <location>
        <begin position="231"/>
        <end position="242"/>
    </location>
</feature>
<keyword evidence="4" id="KW-1185">Reference proteome</keyword>
<dbReference type="Pfam" id="PF04385">
    <property type="entry name" value="FAINT"/>
    <property type="match status" value="2"/>
</dbReference>
<feature type="compositionally biased region" description="Pro residues" evidence="1">
    <location>
        <begin position="197"/>
        <end position="230"/>
    </location>
</feature>
<dbReference type="GeneID" id="3864659"/>
<evidence type="ECO:0000256" key="1">
    <source>
        <dbReference type="SAM" id="MobiDB-lite"/>
    </source>
</evidence>
<name>Q4UAT3_THEAN</name>
<dbReference type="InterPro" id="IPR007480">
    <property type="entry name" value="DUF529"/>
</dbReference>
<reference evidence="3 4" key="1">
    <citation type="journal article" date="2005" name="Science">
        <title>Genome of the host-cell transforming parasite Theileria annulata compared with T. parva.</title>
        <authorList>
            <person name="Pain A."/>
            <person name="Renauld H."/>
            <person name="Berriman M."/>
            <person name="Murphy L."/>
            <person name="Yeats C.A."/>
            <person name="Weir W."/>
            <person name="Kerhornou A."/>
            <person name="Aslett M."/>
            <person name="Bishop R."/>
            <person name="Bouchier C."/>
            <person name="Cochet M."/>
            <person name="Coulson R.M.R."/>
            <person name="Cronin A."/>
            <person name="de Villiers E.P."/>
            <person name="Fraser A."/>
            <person name="Fosker N."/>
            <person name="Gardner M."/>
            <person name="Goble A."/>
            <person name="Griffiths-Jones S."/>
            <person name="Harris D.E."/>
            <person name="Katzer F."/>
            <person name="Larke N."/>
            <person name="Lord A."/>
            <person name="Maser P."/>
            <person name="McKellar S."/>
            <person name="Mooney P."/>
            <person name="Morton F."/>
            <person name="Nene V."/>
            <person name="O'Neil S."/>
            <person name="Price C."/>
            <person name="Quail M.A."/>
            <person name="Rabbinowitsch E."/>
            <person name="Rawlings N.D."/>
            <person name="Rutter S."/>
            <person name="Saunders D."/>
            <person name="Seeger K."/>
            <person name="Shah T."/>
            <person name="Squares R."/>
            <person name="Squares S."/>
            <person name="Tivey A."/>
            <person name="Walker A.R."/>
            <person name="Woodward J."/>
            <person name="Dobbelaere D.A.E."/>
            <person name="Langsley G."/>
            <person name="Rajandream M.A."/>
            <person name="McKeever D."/>
            <person name="Shiels B."/>
            <person name="Tait A."/>
            <person name="Barrell B.G."/>
            <person name="Hall N."/>
        </authorList>
    </citation>
    <scope>NUCLEOTIDE SEQUENCE [LARGE SCALE GENOMIC DNA]</scope>
    <source>
        <strain evidence="4">Ankara</strain>
    </source>
</reference>
<dbReference type="STRING" id="5874.Q4UAT3"/>